<comment type="caution">
    <text evidence="4">The sequence shown here is derived from an EMBL/GenBank/DDBJ whole genome shotgun (WGS) entry which is preliminary data.</text>
</comment>
<feature type="domain" description="T9SS-like galactose binding" evidence="3">
    <location>
        <begin position="843"/>
        <end position="968"/>
    </location>
</feature>
<keyword evidence="5" id="KW-1185">Reference proteome</keyword>
<evidence type="ECO:0000313" key="5">
    <source>
        <dbReference type="Proteomes" id="UP000249542"/>
    </source>
</evidence>
<feature type="non-terminal residue" evidence="4">
    <location>
        <position position="1786"/>
    </location>
</feature>
<sequence>MKKKLLFLLFATLGYLSSFGQIGVVENFDSGIPAGWTTTFVTSSVESCSGESARANVYSFNNTANLTSPNVLGQSNGTDLNISFDYKIVDWSAATAATAAGWGNFVVEYSTDGTTWIMIDTIDDSNHVVSADCATKSYTIVGSDLPVGADFQLRFNLTWAAGDYYMYYDNIVAIQETDEIPNCDAILVNPTDEAVNVPIENNINWAQATGLASGYLLSIGTVSGGSDIVDNVDIGLTTTYDPMSNFAFDQEYFVTIIPYNSNGNAINCVEQSFTTESAPSTGSVCEDAILVTQPLPYITSDSTSNYEDDYSGSAGTNCSSTLNYLDGDDVVYEYTPSSDTTVDIILSNISNTYAGMFIYSSCEDIGTTCQDGIVNGGSTDDMEIEDYSVTSGQTYYILISTWASPQSVDYTFIIKENTICVEPTVDFTVVSDCDLDPQFLIEVDVTDIGDADDLDITDGTTVQTVDTAGVYTFGPYPNGTLVDITATNNQDANCFIFSETLTQEYCGENTVDCTEGPINTVFCYESNETIEIVYTSNDGSALNLVVNSGLVYTFGGDFTVTDVGGDILYTGTGDNGDLSGISVQSIGDELTVTYTAGFYDCNGFNSSEIDLTVSCSTCVNPQVEFDVVSDCDSGTDQFVIEVDIENIGDAEDLDLSDGTTTETVDTPGVYTFGPYPNGTEVDITVENNQDSNCSINSGTLTQLICAPDNDECDEATVLLTNPDFSCVAFGSGTLVGATASNVLNTCNGTSDDDVWFEFVATSVSHTIDLYNITGSTTDLYHAVYEGGDCDNLTELVCSDPNNSFIAGLTIGNTYKVRVYSWTATAGQTSVFDICIGTPPPPPANDDCDDATVLLTNPDFSCAEFGSGTIASATPSVEINNCGGTDDDDVWFEFVATSTEHTVDLYNIVGGTTDLYHAVYEGNDCGNLIELICSDPNNSFIAGLTIGNTYKVRVYSWTSTAGQTSEFDICIGTPPPPPVNDECDMALEAPVNNSSNCVDTINGTIASATASAEDNTCSGTANDDVWFYFTATSTDHAIAISNIIGSTTALYHSVYEGDDCNDLTLLYCADGFGETSSAANGLTIGQNYYIRIFSSGLTDGQTSSFDLCISTLEPPITTNTTQYTVEELVIDVLVDNPCTQVFNITSSTGTDFGSDNGIGYFDQNGSSFPLEAGVILSTGDVNAAPGPELSTQSNGGGGFPPTWPGDTDLENAIPELESGNSNNASIIEFDFVPFIDEISFDFLFASEEYGTFQCSYSDAFAFLVTDADGNTSNIALVPGTTDPISVVTVRDNAYNSGCPSVNEEYFGEYYGAGGLAPIGAPTNFLGSTVPITAVASVVPGQQYHFKLVVADRGDASYDSAIFLAAGSFDFGAIDLGDDITIEDGNANCEGNPIVLDTGIENAENASIEWYFEGSLIVELDENGNPILDENGFPIPVSTPTIEVIESGEYAVAVVYFGACGLTDVINVEFFESPEIDLTSDVNFICDGSSGTLTANLINENALNSISYTWFLEGNEIPNETQQTIVITEAGEYEVVVTANDCDATATIIIDDVNYDISFNGVVIPCTPESQTNSFELSPVINGIPADELDDVNYQWSTNETTPSIIITQDGTYTVTTTYNGCTATATFDADFIETPIIDLGSDVVTCDIGGVVIDATPVMGTSGVTFEWTYEGSSIAETGAVVNAVDYGFGTYTVEAYIDASCPTMETIEINQADYTVSLTSDQEMVETVLNYCSEEESVPSYSITFTANVEGLDASLVSYQWYKNGSLIIDAADASTYTATYSEDVD</sequence>
<dbReference type="InterPro" id="IPR035986">
    <property type="entry name" value="PKD_dom_sf"/>
</dbReference>
<evidence type="ECO:0000313" key="4">
    <source>
        <dbReference type="EMBL" id="PZW37601.1"/>
    </source>
</evidence>
<dbReference type="InterPro" id="IPR049804">
    <property type="entry name" value="Choice_anch_L"/>
</dbReference>
<dbReference type="Pfam" id="PF23759">
    <property type="entry name" value="GBD_T9SS_assoc"/>
    <property type="match status" value="3"/>
</dbReference>
<dbReference type="NCBIfam" id="NF038133">
    <property type="entry name" value="choice_anch_L"/>
    <property type="match status" value="1"/>
</dbReference>
<evidence type="ECO:0000256" key="1">
    <source>
        <dbReference type="SAM" id="MobiDB-lite"/>
    </source>
</evidence>
<feature type="region of interest" description="Disordered" evidence="1">
    <location>
        <begin position="1187"/>
        <end position="1216"/>
    </location>
</feature>
<dbReference type="RefSeq" id="WP_211307662.1">
    <property type="nucleotide sequence ID" value="NZ_QKYV01000017.1"/>
</dbReference>
<accession>A0A2W7HYQ7</accession>
<dbReference type="InterPro" id="IPR013783">
    <property type="entry name" value="Ig-like_fold"/>
</dbReference>
<protein>
    <recommendedName>
        <fullName evidence="3">T9SS-like galactose binding domain-containing protein</fullName>
    </recommendedName>
</protein>
<keyword evidence="2" id="KW-0732">Signal</keyword>
<reference evidence="4 5" key="1">
    <citation type="submission" date="2018-06" db="EMBL/GenBank/DDBJ databases">
        <title>Genomic Encyclopedia of Archaeal and Bacterial Type Strains, Phase II (KMG-II): from individual species to whole genera.</title>
        <authorList>
            <person name="Goeker M."/>
        </authorList>
    </citation>
    <scope>NUCLEOTIDE SEQUENCE [LARGE SCALE GENOMIC DNA]</scope>
    <source>
        <strain evidence="4 5">DSM 15361</strain>
    </source>
</reference>
<feature type="chain" id="PRO_5015991168" description="T9SS-like galactose binding domain-containing protein" evidence="2">
    <location>
        <begin position="21"/>
        <end position="1786"/>
    </location>
</feature>
<proteinExistence type="predicted"/>
<dbReference type="InterPro" id="IPR056600">
    <property type="entry name" value="GBD_T9SS_assoc"/>
</dbReference>
<feature type="signal peptide" evidence="2">
    <location>
        <begin position="1"/>
        <end position="20"/>
    </location>
</feature>
<feature type="domain" description="T9SS-like galactose binding" evidence="3">
    <location>
        <begin position="709"/>
        <end position="832"/>
    </location>
</feature>
<evidence type="ECO:0000259" key="3">
    <source>
        <dbReference type="Pfam" id="PF23759"/>
    </source>
</evidence>
<dbReference type="EMBL" id="QKYV01000017">
    <property type="protein sequence ID" value="PZW37601.1"/>
    <property type="molecule type" value="Genomic_DNA"/>
</dbReference>
<feature type="domain" description="T9SS-like galactose binding" evidence="3">
    <location>
        <begin position="979"/>
        <end position="1104"/>
    </location>
</feature>
<dbReference type="SUPFAM" id="SSF49299">
    <property type="entry name" value="PKD domain"/>
    <property type="match status" value="1"/>
</dbReference>
<organism evidence="4 5">
    <name type="scientific">Mesonia algae</name>
    <dbReference type="NCBI Taxonomy" id="213248"/>
    <lineage>
        <taxon>Bacteria</taxon>
        <taxon>Pseudomonadati</taxon>
        <taxon>Bacteroidota</taxon>
        <taxon>Flavobacteriia</taxon>
        <taxon>Flavobacteriales</taxon>
        <taxon>Flavobacteriaceae</taxon>
        <taxon>Mesonia</taxon>
    </lineage>
</organism>
<dbReference type="Proteomes" id="UP000249542">
    <property type="component" value="Unassembled WGS sequence"/>
</dbReference>
<gene>
    <name evidence="4" type="ORF">LX95_02874</name>
</gene>
<dbReference type="Gene3D" id="2.60.40.10">
    <property type="entry name" value="Immunoglobulins"/>
    <property type="match status" value="2"/>
</dbReference>
<name>A0A2W7HYQ7_9FLAO</name>
<evidence type="ECO:0000256" key="2">
    <source>
        <dbReference type="SAM" id="SignalP"/>
    </source>
</evidence>